<accession>A0ABY1WSB4</accession>
<name>A0ABY1WSB4_9GAMM</name>
<evidence type="ECO:0000313" key="2">
    <source>
        <dbReference type="Proteomes" id="UP000292544"/>
    </source>
</evidence>
<gene>
    <name evidence="1" type="ORF">EXY25_09635</name>
</gene>
<reference evidence="2" key="1">
    <citation type="submission" date="2019-02" db="EMBL/GenBank/DDBJ databases">
        <title>Draft genome sequence of Muricauda sp. 176CP4-71.</title>
        <authorList>
            <person name="Park J.-S."/>
        </authorList>
    </citation>
    <scope>NUCLEOTIDE SEQUENCE [LARGE SCALE GENOMIC DNA]</scope>
    <source>
        <strain evidence="2">176GS2-150</strain>
    </source>
</reference>
<keyword evidence="2" id="KW-1185">Reference proteome</keyword>
<comment type="caution">
    <text evidence="1">The sequence shown here is derived from an EMBL/GenBank/DDBJ whole genome shotgun (WGS) entry which is preliminary data.</text>
</comment>
<sequence length="142" mass="15940">MYCVNVESLYWGDKNALEDLPPVEISFDTQQVSVEQIISRAVTAQVNALQQTNHEQRQRFQRQYLSTDEIEQQARDGRISMHNCHLPPLDLATCIGDAISGFGKGHFFIAVNGTRPVALNDQIILMPNSKVQFVRLMPLVGG</sequence>
<protein>
    <submittedName>
        <fullName evidence="1">Uncharacterized protein</fullName>
    </submittedName>
</protein>
<dbReference type="Proteomes" id="UP000292544">
    <property type="component" value="Unassembled WGS sequence"/>
</dbReference>
<proteinExistence type="predicted"/>
<organism evidence="1 2">
    <name type="scientific">Corallincola spongiicola</name>
    <dbReference type="NCBI Taxonomy" id="2520508"/>
    <lineage>
        <taxon>Bacteria</taxon>
        <taxon>Pseudomonadati</taxon>
        <taxon>Pseudomonadota</taxon>
        <taxon>Gammaproteobacteria</taxon>
        <taxon>Alteromonadales</taxon>
        <taxon>Psychromonadaceae</taxon>
        <taxon>Corallincola</taxon>
    </lineage>
</organism>
<dbReference type="RefSeq" id="WP_130566571.1">
    <property type="nucleotide sequence ID" value="NZ_SHLY01000002.1"/>
</dbReference>
<dbReference type="EMBL" id="SHLY01000002">
    <property type="protein sequence ID" value="TAA47473.1"/>
    <property type="molecule type" value="Genomic_DNA"/>
</dbReference>
<evidence type="ECO:0000313" key="1">
    <source>
        <dbReference type="EMBL" id="TAA47473.1"/>
    </source>
</evidence>